<name>A0A7K5H0X6_9AVES</name>
<keyword evidence="3" id="KW-0813">Transport</keyword>
<reference evidence="15 16" key="1">
    <citation type="submission" date="2019-09" db="EMBL/GenBank/DDBJ databases">
        <title>Bird 10,000 Genomes (B10K) Project - Family phase.</title>
        <authorList>
            <person name="Zhang G."/>
        </authorList>
    </citation>
    <scope>NUCLEOTIDE SEQUENCE [LARGE SCALE GENOMIC DNA]</scope>
    <source>
        <strain evidence="15">B10K-CU-031-22</strain>
    </source>
</reference>
<keyword evidence="13" id="KW-0472">Membrane</keyword>
<keyword evidence="8" id="KW-0999">Mitochondrion inner membrane</keyword>
<evidence type="ECO:0000313" key="15">
    <source>
        <dbReference type="EMBL" id="NWS63008.1"/>
    </source>
</evidence>
<dbReference type="PROSITE" id="PS51003">
    <property type="entry name" value="CYTB_CTER"/>
    <property type="match status" value="1"/>
</dbReference>
<keyword evidence="11" id="KW-0408">Iron</keyword>
<evidence type="ECO:0000256" key="11">
    <source>
        <dbReference type="ARBA" id="ARBA00023004"/>
    </source>
</evidence>
<dbReference type="AlphaFoldDB" id="A0A7K5H0X6"/>
<evidence type="ECO:0000313" key="16">
    <source>
        <dbReference type="Proteomes" id="UP000541181"/>
    </source>
</evidence>
<evidence type="ECO:0000256" key="2">
    <source>
        <dbReference type="ARBA" id="ARBA00013531"/>
    </source>
</evidence>
<dbReference type="GO" id="GO:0005743">
    <property type="term" value="C:mitochondrial inner membrane"/>
    <property type="evidence" value="ECO:0007669"/>
    <property type="project" value="UniProtKB-SubCell"/>
</dbReference>
<dbReference type="EMBL" id="VZRC01000957">
    <property type="protein sequence ID" value="NWS63008.1"/>
    <property type="molecule type" value="Genomic_DNA"/>
</dbReference>
<evidence type="ECO:0000256" key="5">
    <source>
        <dbReference type="ARBA" id="ARBA00022660"/>
    </source>
</evidence>
<dbReference type="GO" id="GO:0046872">
    <property type="term" value="F:metal ion binding"/>
    <property type="evidence" value="ECO:0007669"/>
    <property type="project" value="UniProtKB-KW"/>
</dbReference>
<evidence type="ECO:0000256" key="1">
    <source>
        <dbReference type="ARBA" id="ARBA00004448"/>
    </source>
</evidence>
<evidence type="ECO:0000259" key="14">
    <source>
        <dbReference type="PROSITE" id="PS51003"/>
    </source>
</evidence>
<keyword evidence="6" id="KW-0812">Transmembrane</keyword>
<dbReference type="GO" id="GO:0009055">
    <property type="term" value="F:electron transfer activity"/>
    <property type="evidence" value="ECO:0007669"/>
    <property type="project" value="InterPro"/>
</dbReference>
<accession>A0A7K5H0X6</accession>
<gene>
    <name evidence="15" type="primary">Mtcyb_0</name>
    <name evidence="15" type="ORF">CHUBUR_R13311</name>
</gene>
<evidence type="ECO:0000256" key="12">
    <source>
        <dbReference type="ARBA" id="ARBA00023128"/>
    </source>
</evidence>
<organism evidence="15 16">
    <name type="scientific">Chunga burmeisteri</name>
    <name type="common">Black-legged seriema</name>
    <dbReference type="NCBI Taxonomy" id="1352770"/>
    <lineage>
        <taxon>Eukaryota</taxon>
        <taxon>Metazoa</taxon>
        <taxon>Chordata</taxon>
        <taxon>Craniata</taxon>
        <taxon>Vertebrata</taxon>
        <taxon>Euteleostomi</taxon>
        <taxon>Archelosauria</taxon>
        <taxon>Archosauria</taxon>
        <taxon>Dinosauria</taxon>
        <taxon>Saurischia</taxon>
        <taxon>Theropoda</taxon>
        <taxon>Coelurosauria</taxon>
        <taxon>Aves</taxon>
        <taxon>Neognathae</taxon>
        <taxon>Neoaves</taxon>
        <taxon>Telluraves</taxon>
        <taxon>Australaves</taxon>
        <taxon>Cariamiformes</taxon>
        <taxon>Cariamidae</taxon>
        <taxon>Chunga</taxon>
    </lineage>
</organism>
<evidence type="ECO:0000256" key="3">
    <source>
        <dbReference type="ARBA" id="ARBA00022448"/>
    </source>
</evidence>
<dbReference type="InterPro" id="IPR027387">
    <property type="entry name" value="Cytb/b6-like_sf"/>
</dbReference>
<feature type="non-terminal residue" evidence="15">
    <location>
        <position position="53"/>
    </location>
</feature>
<evidence type="ECO:0000256" key="7">
    <source>
        <dbReference type="ARBA" id="ARBA00022723"/>
    </source>
</evidence>
<dbReference type="Gene3D" id="1.20.810.10">
    <property type="entry name" value="Cytochrome Bc1 Complex, Chain C"/>
    <property type="match status" value="1"/>
</dbReference>
<feature type="domain" description="Cytochrome b/b6 C-terminal region profile" evidence="14">
    <location>
        <begin position="18"/>
        <end position="53"/>
    </location>
</feature>
<dbReference type="InterPro" id="IPR005798">
    <property type="entry name" value="Cyt_b/b6_C"/>
</dbReference>
<keyword evidence="4" id="KW-0349">Heme</keyword>
<dbReference type="GO" id="GO:0016491">
    <property type="term" value="F:oxidoreductase activity"/>
    <property type="evidence" value="ECO:0007669"/>
    <property type="project" value="UniProtKB-UniRule"/>
</dbReference>
<evidence type="ECO:0000256" key="8">
    <source>
        <dbReference type="ARBA" id="ARBA00022792"/>
    </source>
</evidence>
<keyword evidence="16" id="KW-1185">Reference proteome</keyword>
<evidence type="ECO:0000256" key="13">
    <source>
        <dbReference type="ARBA" id="ARBA00023136"/>
    </source>
</evidence>
<evidence type="ECO:0000256" key="6">
    <source>
        <dbReference type="ARBA" id="ARBA00022692"/>
    </source>
</evidence>
<comment type="caution">
    <text evidence="15">The sequence shown here is derived from an EMBL/GenBank/DDBJ whole genome shotgun (WGS) entry which is preliminary data.</text>
</comment>
<keyword evidence="5" id="KW-0679">Respiratory chain</keyword>
<evidence type="ECO:0000256" key="4">
    <source>
        <dbReference type="ARBA" id="ARBA00022617"/>
    </source>
</evidence>
<dbReference type="OrthoDB" id="244at2759"/>
<protein>
    <recommendedName>
        <fullName evidence="2">Cytochrome b</fullName>
    </recommendedName>
</protein>
<comment type="subcellular location">
    <subcellularLocation>
        <location evidence="1">Mitochondrion inner membrane</location>
        <topology evidence="1">Multi-pass membrane protein</topology>
    </subcellularLocation>
</comment>
<keyword evidence="12" id="KW-0496">Mitochondrion</keyword>
<keyword evidence="10" id="KW-1133">Transmembrane helix</keyword>
<dbReference type="SUPFAM" id="SSF81342">
    <property type="entry name" value="Transmembrane di-heme cytochromes"/>
    <property type="match status" value="1"/>
</dbReference>
<dbReference type="Proteomes" id="UP000541181">
    <property type="component" value="Unassembled WGS sequence"/>
</dbReference>
<evidence type="ECO:0000256" key="10">
    <source>
        <dbReference type="ARBA" id="ARBA00022989"/>
    </source>
</evidence>
<keyword evidence="7" id="KW-0479">Metal-binding</keyword>
<sequence>TLIHLAFLHESDSNNYLGIISSCNKIPFHPYFSTKDALGLALILLPLTTLALF</sequence>
<evidence type="ECO:0000256" key="9">
    <source>
        <dbReference type="ARBA" id="ARBA00022982"/>
    </source>
</evidence>
<dbReference type="GO" id="GO:0022904">
    <property type="term" value="P:respiratory electron transport chain"/>
    <property type="evidence" value="ECO:0007669"/>
    <property type="project" value="InterPro"/>
</dbReference>
<dbReference type="InterPro" id="IPR016174">
    <property type="entry name" value="Di-haem_cyt_TM"/>
</dbReference>
<proteinExistence type="predicted"/>
<feature type="non-terminal residue" evidence="15">
    <location>
        <position position="1"/>
    </location>
</feature>
<keyword evidence="9" id="KW-0249">Electron transport</keyword>